<feature type="region of interest" description="Disordered" evidence="1">
    <location>
        <begin position="203"/>
        <end position="238"/>
    </location>
</feature>
<feature type="compositionally biased region" description="Polar residues" evidence="1">
    <location>
        <begin position="209"/>
        <end position="230"/>
    </location>
</feature>
<dbReference type="Pfam" id="PF10545">
    <property type="entry name" value="MADF_DNA_bdg"/>
    <property type="match status" value="1"/>
</dbReference>
<feature type="region of interest" description="Disordered" evidence="1">
    <location>
        <begin position="361"/>
        <end position="449"/>
    </location>
</feature>
<accession>A0A9P0G9P6</accession>
<dbReference type="PROSITE" id="PS51029">
    <property type="entry name" value="MADF"/>
    <property type="match status" value="1"/>
</dbReference>
<evidence type="ECO:0000256" key="1">
    <source>
        <dbReference type="SAM" id="MobiDB-lite"/>
    </source>
</evidence>
<dbReference type="Proteomes" id="UP001153636">
    <property type="component" value="Chromosome 21"/>
</dbReference>
<dbReference type="InterPro" id="IPR006578">
    <property type="entry name" value="MADF-dom"/>
</dbReference>
<evidence type="ECO:0000313" key="3">
    <source>
        <dbReference type="EMBL" id="CAH1107449.1"/>
    </source>
</evidence>
<feature type="region of interest" description="Disordered" evidence="1">
    <location>
        <begin position="117"/>
        <end position="142"/>
    </location>
</feature>
<dbReference type="EMBL" id="OV651833">
    <property type="protein sequence ID" value="CAH1107449.1"/>
    <property type="molecule type" value="Genomic_DNA"/>
</dbReference>
<sequence length="719" mass="82213">MADIRSYSKEFISEFIELYKSYPCLWKVKAKEYMDRNKKNEAYKVLVQKLQEVEKNATKEMVKTKINSLRSSFRRELKKIKESRRSGAGADDVYVPHLWYFELLLFVKDHETPRQSVNNIEDVGNESESDNRHSEIENEEDLELEVSLKMQTYKDPLLGNKELEEIVESGILFEDNFGIEKESLLQYNHSTDLIHPSSQIISKSMDVEPSTSSKSLEAQPSTSKCSNDSQNKIEERPATAYSYKYDRRRSLTIKELEESNMPRINIIMNLALKNKEVPTHSNDPKQISPKITAIETPLTPCGQAVPACNLNSSSGPSTSLLVTVPLQKITTLSQEASLLSNTASKVPDVQEQSACPKSALLSKASKSPTSDISTSSSSCSSCSSSTSSSSKTDPFLTDEDEEYFPSRAVKEQEGNKSSSCESTTSEQRDKEISPKKRRKGQISKKKMTKMLRDSGKQYVSLSKSRKLIPAKKMGTPCSLKCRLKCSGNINEDERANMFESYWNLASITRQRDFIAGCMHVICPKYQYKMTNSNRKPKHAFYLTIKLVKIRVCKIFFKNTLGINDRPIRTVINKINSQGVVEPEMRGKYGKQIKLSKETSAGIKEHIDSVPRIESHYLRKQTSREFVDGGKNLMDLYRDYKDDCLKIGREPAQFHSYRKIFKENYNISFFVPKKDQCELCTSYSNADENQKVELRENYQKHLLEKELSRKEKENYKKTGQ</sequence>
<protein>
    <recommendedName>
        <fullName evidence="2">MADF domain-containing protein</fullName>
    </recommendedName>
</protein>
<feature type="compositionally biased region" description="Low complexity" evidence="1">
    <location>
        <begin position="361"/>
        <end position="394"/>
    </location>
</feature>
<evidence type="ECO:0000313" key="4">
    <source>
        <dbReference type="Proteomes" id="UP001153636"/>
    </source>
</evidence>
<dbReference type="OrthoDB" id="6762186at2759"/>
<gene>
    <name evidence="3" type="ORF">PSYICH_LOCUS8129</name>
</gene>
<dbReference type="SMART" id="SM00595">
    <property type="entry name" value="MADF"/>
    <property type="match status" value="1"/>
</dbReference>
<dbReference type="AlphaFoldDB" id="A0A9P0G9P6"/>
<proteinExistence type="predicted"/>
<name>A0A9P0G9P6_9CUCU</name>
<dbReference type="PANTHER" id="PTHR10773:SF19">
    <property type="match status" value="1"/>
</dbReference>
<keyword evidence="4" id="KW-1185">Reference proteome</keyword>
<feature type="compositionally biased region" description="Basic residues" evidence="1">
    <location>
        <begin position="435"/>
        <end position="449"/>
    </location>
</feature>
<organism evidence="3 4">
    <name type="scientific">Psylliodes chrysocephalus</name>
    <dbReference type="NCBI Taxonomy" id="3402493"/>
    <lineage>
        <taxon>Eukaryota</taxon>
        <taxon>Metazoa</taxon>
        <taxon>Ecdysozoa</taxon>
        <taxon>Arthropoda</taxon>
        <taxon>Hexapoda</taxon>
        <taxon>Insecta</taxon>
        <taxon>Pterygota</taxon>
        <taxon>Neoptera</taxon>
        <taxon>Endopterygota</taxon>
        <taxon>Coleoptera</taxon>
        <taxon>Polyphaga</taxon>
        <taxon>Cucujiformia</taxon>
        <taxon>Chrysomeloidea</taxon>
        <taxon>Chrysomelidae</taxon>
        <taxon>Galerucinae</taxon>
        <taxon>Alticini</taxon>
        <taxon>Psylliodes</taxon>
    </lineage>
</organism>
<evidence type="ECO:0000259" key="2">
    <source>
        <dbReference type="PROSITE" id="PS51029"/>
    </source>
</evidence>
<feature type="compositionally biased region" description="Polar residues" evidence="1">
    <location>
        <begin position="415"/>
        <end position="425"/>
    </location>
</feature>
<reference evidence="3" key="1">
    <citation type="submission" date="2022-01" db="EMBL/GenBank/DDBJ databases">
        <authorList>
            <person name="King R."/>
        </authorList>
    </citation>
    <scope>NUCLEOTIDE SEQUENCE</scope>
</reference>
<dbReference type="PANTHER" id="PTHR10773">
    <property type="entry name" value="DNA-DIRECTED RNA POLYMERASES I, II, AND III SUBUNIT RPABC2"/>
    <property type="match status" value="1"/>
</dbReference>
<feature type="domain" description="MADF" evidence="2">
    <location>
        <begin position="14"/>
        <end position="112"/>
    </location>
</feature>